<dbReference type="Proteomes" id="UP000230605">
    <property type="component" value="Chromosome 2"/>
</dbReference>
<evidence type="ECO:0000313" key="4">
    <source>
        <dbReference type="EMBL" id="WPA99148.1"/>
    </source>
</evidence>
<evidence type="ECO:0000313" key="6">
    <source>
        <dbReference type="Proteomes" id="UP001302367"/>
    </source>
</evidence>
<proteinExistence type="predicted"/>
<feature type="coiled-coil region" evidence="1">
    <location>
        <begin position="214"/>
        <end position="392"/>
    </location>
</feature>
<dbReference type="SUPFAM" id="SSF57997">
    <property type="entry name" value="Tropomyosin"/>
    <property type="match status" value="1"/>
</dbReference>
<keyword evidence="6" id="KW-1185">Reference proteome</keyword>
<keyword evidence="1" id="KW-0175">Coiled coil</keyword>
<dbReference type="EMBL" id="CP134185">
    <property type="protein sequence ID" value="WPA99148.1"/>
    <property type="molecule type" value="Genomic_DNA"/>
</dbReference>
<dbReference type="PANTHER" id="PTHR47357:SF1">
    <property type="entry name" value="SPINDLE POLE BODY COMPONENT 110"/>
    <property type="match status" value="1"/>
</dbReference>
<feature type="compositionally biased region" description="Basic residues" evidence="2">
    <location>
        <begin position="88"/>
        <end position="100"/>
    </location>
</feature>
<dbReference type="GO" id="GO:0005856">
    <property type="term" value="C:cytoskeleton"/>
    <property type="evidence" value="ECO:0007669"/>
    <property type="project" value="TreeGrafter"/>
</dbReference>
<evidence type="ECO:0000256" key="2">
    <source>
        <dbReference type="SAM" id="MobiDB-lite"/>
    </source>
</evidence>
<feature type="compositionally biased region" description="Low complexity" evidence="2">
    <location>
        <begin position="78"/>
        <end position="87"/>
    </location>
</feature>
<dbReference type="Gene3D" id="1.10.287.1490">
    <property type="match status" value="1"/>
</dbReference>
<dbReference type="GO" id="GO:0005200">
    <property type="term" value="F:structural constituent of cytoskeleton"/>
    <property type="evidence" value="ECO:0007669"/>
    <property type="project" value="TreeGrafter"/>
</dbReference>
<sequence>MATHHFSQPTSLGEKLDDVQIDVAEIQADLPTPDTEQLTMLNRGSLESPFAVVEKPQISRCPPDVSIDRPRDASPACSVRSSYSSTRVSRRRTSHRHGHHRSEVSKELNFQAETEFSALMELMTGISRRSISLREVWTKIISERDSCYLEMDRMCERIDEYTEIIERKEREWHNHNHEHEQSKTEIAKLKIEITAALASVSEFKQKLSDRDCELGEARREIAEQKDVFKYLKEEKEKTETTLQETSALLMLTEERCKHAEVDAKRHECELRDLKETYHELEAKSTETSTKYESMKTDFTSVKQSYAILKKEKHEWLHEKGELEEQLRKCHHKHDESKRKLKETIEYYEKKEKEDKETIERTEREVRESREKVIKLKSEKKELEERCKVLVCNYDEEHCRWEDAEERCGKWKLKWEHAEREITSIREELRVIESKQSELKETITKKTEELKRITKIKEHLERDYHGKCKEAENSHREILVLKESIRRHETTIKEKSEEIHTLSERIERLQSECESHQGKCTNLGAEITSLQAVMISLKAELSLAHEDHDCTKKKLHECETRYESICETYEESQGGHSDYEYQLTQLRTMLREARSEKERAIKARTEADHERDEAVTRYEAKCRDLEELEEFYASRQHEHHHKEGRRTIRASYGFRSVNSMGSVVKSEDM</sequence>
<name>A0A2G5HYV8_CERBT</name>
<dbReference type="OrthoDB" id="3557318at2759"/>
<dbReference type="EMBL" id="LKMD01000102">
    <property type="protein sequence ID" value="PIA97727.1"/>
    <property type="molecule type" value="Genomic_DNA"/>
</dbReference>
<reference evidence="4 6" key="2">
    <citation type="submission" date="2023-09" db="EMBL/GenBank/DDBJ databases">
        <title>Complete-Gapless Cercospora beticola genome.</title>
        <authorList>
            <person name="Wyatt N.A."/>
            <person name="Spanner R.E."/>
            <person name="Bolton M.D."/>
        </authorList>
    </citation>
    <scope>NUCLEOTIDE SEQUENCE [LARGE SCALE GENOMIC DNA]</scope>
    <source>
        <strain evidence="4">Cb09-40</strain>
    </source>
</reference>
<evidence type="ECO:0000313" key="5">
    <source>
        <dbReference type="Proteomes" id="UP000230605"/>
    </source>
</evidence>
<evidence type="ECO:0000256" key="1">
    <source>
        <dbReference type="SAM" id="Coils"/>
    </source>
</evidence>
<feature type="coiled-coil region" evidence="1">
    <location>
        <begin position="582"/>
        <end position="609"/>
    </location>
</feature>
<protein>
    <submittedName>
        <fullName evidence="3">Uncharacterized protein</fullName>
    </submittedName>
</protein>
<evidence type="ECO:0000313" key="3">
    <source>
        <dbReference type="EMBL" id="PIA97727.1"/>
    </source>
</evidence>
<organism evidence="3 5">
    <name type="scientific">Cercospora beticola</name>
    <name type="common">Sugarbeet leaf spot fungus</name>
    <dbReference type="NCBI Taxonomy" id="122368"/>
    <lineage>
        <taxon>Eukaryota</taxon>
        <taxon>Fungi</taxon>
        <taxon>Dikarya</taxon>
        <taxon>Ascomycota</taxon>
        <taxon>Pezizomycotina</taxon>
        <taxon>Dothideomycetes</taxon>
        <taxon>Dothideomycetidae</taxon>
        <taxon>Mycosphaerellales</taxon>
        <taxon>Mycosphaerellaceae</taxon>
        <taxon>Cercospora</taxon>
    </lineage>
</organism>
<reference evidence="3 5" key="1">
    <citation type="submission" date="2015-10" db="EMBL/GenBank/DDBJ databases">
        <title>The cercosporin biosynthetic gene cluster was horizontally transferred to several fungal lineages and shown to be expanded in Cercospora beticola based on microsynteny with recipient genomes.</title>
        <authorList>
            <person name="De Jonge R."/>
            <person name="Ebert M.K."/>
            <person name="Suttle J.C."/>
            <person name="Jurick Ii W.M."/>
            <person name="Secor G.A."/>
            <person name="Thomma B.P."/>
            <person name="Van De Peer Y."/>
            <person name="Bolton M.D."/>
        </authorList>
    </citation>
    <scope>NUCLEOTIDE SEQUENCE [LARGE SCALE GENOMIC DNA]</scope>
    <source>
        <strain evidence="3 5">09-40</strain>
    </source>
</reference>
<feature type="coiled-coil region" evidence="1">
    <location>
        <begin position="421"/>
        <end position="525"/>
    </location>
</feature>
<feature type="region of interest" description="Disordered" evidence="2">
    <location>
        <begin position="61"/>
        <end position="105"/>
    </location>
</feature>
<dbReference type="Proteomes" id="UP001302367">
    <property type="component" value="Chromosome 2"/>
</dbReference>
<dbReference type="AlphaFoldDB" id="A0A2G5HYV8"/>
<gene>
    <name evidence="3" type="ORF">CB0940_06510</name>
    <name evidence="4" type="ORF">RHO25_003764</name>
</gene>
<accession>A0A2G5HYV8</accession>
<dbReference type="PANTHER" id="PTHR47357">
    <property type="entry name" value="COP1-INTERACTIVE PROTEIN 1"/>
    <property type="match status" value="1"/>
</dbReference>